<dbReference type="Gene3D" id="1.10.1450.10">
    <property type="entry name" value="Tetraspanin"/>
    <property type="match status" value="1"/>
</dbReference>
<keyword evidence="7" id="KW-1185">Reference proteome</keyword>
<name>A0A3P6TLE3_DIBLA</name>
<proteinExistence type="predicted"/>
<dbReference type="PANTHER" id="PTHR19282">
    <property type="entry name" value="TETRASPANIN"/>
    <property type="match status" value="1"/>
</dbReference>
<feature type="transmembrane region" description="Helical" evidence="5">
    <location>
        <begin position="121"/>
        <end position="142"/>
    </location>
</feature>
<evidence type="ECO:0000256" key="1">
    <source>
        <dbReference type="ARBA" id="ARBA00004141"/>
    </source>
</evidence>
<keyword evidence="2 5" id="KW-0812">Transmembrane</keyword>
<reference evidence="6 7" key="1">
    <citation type="submission" date="2018-11" db="EMBL/GenBank/DDBJ databases">
        <authorList>
            <consortium name="Pathogen Informatics"/>
        </authorList>
    </citation>
    <scope>NUCLEOTIDE SEQUENCE [LARGE SCALE GENOMIC DNA]</scope>
</reference>
<evidence type="ECO:0000256" key="2">
    <source>
        <dbReference type="ARBA" id="ARBA00022692"/>
    </source>
</evidence>
<feature type="transmembrane region" description="Helical" evidence="5">
    <location>
        <begin position="28"/>
        <end position="50"/>
    </location>
</feature>
<evidence type="ECO:0000256" key="4">
    <source>
        <dbReference type="ARBA" id="ARBA00023136"/>
    </source>
</evidence>
<accession>A0A3P6TLE3</accession>
<dbReference type="Proteomes" id="UP000281553">
    <property type="component" value="Unassembled WGS sequence"/>
</dbReference>
<organism evidence="6 7">
    <name type="scientific">Dibothriocephalus latus</name>
    <name type="common">Fish tapeworm</name>
    <name type="synonym">Diphyllobothrium latum</name>
    <dbReference type="NCBI Taxonomy" id="60516"/>
    <lineage>
        <taxon>Eukaryota</taxon>
        <taxon>Metazoa</taxon>
        <taxon>Spiralia</taxon>
        <taxon>Lophotrochozoa</taxon>
        <taxon>Platyhelminthes</taxon>
        <taxon>Cestoda</taxon>
        <taxon>Eucestoda</taxon>
        <taxon>Diphyllobothriidea</taxon>
        <taxon>Diphyllobothriidae</taxon>
        <taxon>Dibothriocephalus</taxon>
    </lineage>
</organism>
<evidence type="ECO:0000313" key="6">
    <source>
        <dbReference type="EMBL" id="VDK79980.1"/>
    </source>
</evidence>
<sequence length="273" mass="29712">MPDSPDPEKWKLTDSVYAKKSTSNVNKYWRVGLILLHICLMLEAAFILALGTNLKFGPTSGIVRMFIAMFLPNAPTVTVELIIGVLVVSNPEIIAIGVVLMIVFAIGVIVSCFGNKKALKIYAFLLGILILGLIIATAITFGKQNYLSDKALLYMSENLETYKNNYHDKNQLAVATWSTVMREGSHYCCGLAGYKDFKGCTRMPAPCCSVDNQEAVESCKYTTAAAMKPLVPGCVEKIIFYVNLSEPSLAVAPVSFIVPPLIVLIVVICAALC</sequence>
<dbReference type="SUPFAM" id="SSF48652">
    <property type="entry name" value="Tetraspanin"/>
    <property type="match status" value="1"/>
</dbReference>
<feature type="transmembrane region" description="Helical" evidence="5">
    <location>
        <begin position="250"/>
        <end position="272"/>
    </location>
</feature>
<comment type="subcellular location">
    <subcellularLocation>
        <location evidence="1">Membrane</location>
        <topology evidence="1">Multi-pass membrane protein</topology>
    </subcellularLocation>
</comment>
<dbReference type="InterPro" id="IPR018499">
    <property type="entry name" value="Tetraspanin/Peripherin"/>
</dbReference>
<dbReference type="PANTHER" id="PTHR19282:SF544">
    <property type="entry name" value="TETRASPANIN"/>
    <property type="match status" value="1"/>
</dbReference>
<keyword evidence="3 5" id="KW-1133">Transmembrane helix</keyword>
<evidence type="ECO:0000256" key="3">
    <source>
        <dbReference type="ARBA" id="ARBA00022989"/>
    </source>
</evidence>
<keyword evidence="4 5" id="KW-0472">Membrane</keyword>
<evidence type="ECO:0000313" key="7">
    <source>
        <dbReference type="Proteomes" id="UP000281553"/>
    </source>
</evidence>
<dbReference type="EMBL" id="UYRU01043064">
    <property type="protein sequence ID" value="VDK79980.1"/>
    <property type="molecule type" value="Genomic_DNA"/>
</dbReference>
<dbReference type="AlphaFoldDB" id="A0A3P6TLE3"/>
<gene>
    <name evidence="6" type="ORF">DILT_LOCUS3062</name>
</gene>
<protein>
    <recommendedName>
        <fullName evidence="8">Tetraspanin</fullName>
    </recommendedName>
</protein>
<evidence type="ECO:0008006" key="8">
    <source>
        <dbReference type="Google" id="ProtNLM"/>
    </source>
</evidence>
<feature type="transmembrane region" description="Helical" evidence="5">
    <location>
        <begin position="93"/>
        <end position="114"/>
    </location>
</feature>
<evidence type="ECO:0000256" key="5">
    <source>
        <dbReference type="SAM" id="Phobius"/>
    </source>
</evidence>
<dbReference type="InterPro" id="IPR008952">
    <property type="entry name" value="Tetraspanin_EC2_sf"/>
</dbReference>
<dbReference type="GO" id="GO:0005886">
    <property type="term" value="C:plasma membrane"/>
    <property type="evidence" value="ECO:0007669"/>
    <property type="project" value="TreeGrafter"/>
</dbReference>
<feature type="transmembrane region" description="Helical" evidence="5">
    <location>
        <begin position="62"/>
        <end position="87"/>
    </location>
</feature>
<dbReference type="Pfam" id="PF00335">
    <property type="entry name" value="Tetraspanin"/>
    <property type="match status" value="1"/>
</dbReference>
<dbReference type="OrthoDB" id="10458425at2759"/>